<comment type="subcellular location">
    <subcellularLocation>
        <location evidence="1">Mitochondrion</location>
    </subcellularLocation>
</comment>
<organism evidence="7 8">
    <name type="scientific">Hippocampus comes</name>
    <name type="common">Tiger tail seahorse</name>
    <dbReference type="NCBI Taxonomy" id="109280"/>
    <lineage>
        <taxon>Eukaryota</taxon>
        <taxon>Metazoa</taxon>
        <taxon>Chordata</taxon>
        <taxon>Craniata</taxon>
        <taxon>Vertebrata</taxon>
        <taxon>Euteleostomi</taxon>
        <taxon>Actinopterygii</taxon>
        <taxon>Neopterygii</taxon>
        <taxon>Teleostei</taxon>
        <taxon>Neoteleostei</taxon>
        <taxon>Acanthomorphata</taxon>
        <taxon>Syngnathiaria</taxon>
        <taxon>Syngnathiformes</taxon>
        <taxon>Syngnathoidei</taxon>
        <taxon>Syngnathidae</taxon>
        <taxon>Hippocampus</taxon>
    </lineage>
</organism>
<dbReference type="AlphaFoldDB" id="A0A3Q3D2G0"/>
<evidence type="ECO:0000256" key="6">
    <source>
        <dbReference type="PROSITE-ProRule" id="PRU00708"/>
    </source>
</evidence>
<dbReference type="PROSITE" id="PS51375">
    <property type="entry name" value="PPR"/>
    <property type="match status" value="1"/>
</dbReference>
<dbReference type="GO" id="GO:0007005">
    <property type="term" value="P:mitochondrion organization"/>
    <property type="evidence" value="ECO:0007669"/>
    <property type="project" value="TreeGrafter"/>
</dbReference>
<dbReference type="Pfam" id="PF10037">
    <property type="entry name" value="MRP-S27"/>
    <property type="match status" value="1"/>
</dbReference>
<keyword evidence="4" id="KW-0507">mRNA processing</keyword>
<feature type="repeat" description="PPR" evidence="6">
    <location>
        <begin position="161"/>
        <end position="195"/>
    </location>
</feature>
<dbReference type="GO" id="GO:0005739">
    <property type="term" value="C:mitochondrion"/>
    <property type="evidence" value="ECO:0007669"/>
    <property type="project" value="UniProtKB-SubCell"/>
</dbReference>
<dbReference type="Gene3D" id="1.25.40.10">
    <property type="entry name" value="Tetratricopeptide repeat domain"/>
    <property type="match status" value="1"/>
</dbReference>
<evidence type="ECO:0000256" key="4">
    <source>
        <dbReference type="ARBA" id="ARBA00022664"/>
    </source>
</evidence>
<dbReference type="InterPro" id="IPR011990">
    <property type="entry name" value="TPR-like_helical_dom_sf"/>
</dbReference>
<dbReference type="GO" id="GO:0006397">
    <property type="term" value="P:mRNA processing"/>
    <property type="evidence" value="ECO:0007669"/>
    <property type="project" value="UniProtKB-KW"/>
</dbReference>
<keyword evidence="8" id="KW-1185">Reference proteome</keyword>
<dbReference type="InterPro" id="IPR002885">
    <property type="entry name" value="PPR_rpt"/>
</dbReference>
<keyword evidence="5" id="KW-0496">Mitochondrion</keyword>
<sequence>MALRSLASICCRSFRRDHISTRLTLSALQQPGWIGSRLGAKRHLLSEDVVKLEDFQRRKLAVAHLITGSEGNFIELFGHKLQRNNLVLRDELKLLLHLCQSTEDMKTARDAIYRYHAENRNVAHGEFKFGPVFMRLCYELGLEKMAAATLTDQEMRGFFGDPTSFNIAIDMLFVKGYHEDALEVLRSMRSQSVPFNKDTLMLASAVCYKLNTTESHAICTSLIEEAQAKGYFVPRHAYCFAVALALKQNDLEKAQLLFSQIMSTDSRLCQNMKILLLAMSGQTEEAVMVLLSAVKFSKSPSFVRKPEFSQEVLDQLRLHTDGEGQAAEVEQVISQLERAGQVRQQTLDDMLCHTPAPKRKMAPIMEERRTRRRTLKPLPSTLLSE</sequence>
<reference evidence="7" key="1">
    <citation type="submission" date="2025-08" db="UniProtKB">
        <authorList>
            <consortium name="Ensembl"/>
        </authorList>
    </citation>
    <scope>IDENTIFICATION</scope>
</reference>
<comment type="similarity">
    <text evidence="2">Belongs to the PTCD2 family.</text>
</comment>
<evidence type="ECO:0000256" key="2">
    <source>
        <dbReference type="ARBA" id="ARBA00008677"/>
    </source>
</evidence>
<dbReference type="Proteomes" id="UP000264820">
    <property type="component" value="Unplaced"/>
</dbReference>
<name>A0A3Q3D2G0_HIPCM</name>
<proteinExistence type="inferred from homology"/>
<evidence type="ECO:0000256" key="5">
    <source>
        <dbReference type="ARBA" id="ARBA00023128"/>
    </source>
</evidence>
<protein>
    <recommendedName>
        <fullName evidence="3">Pentatricopeptide repeat-containing protein 2, mitochondrial</fullName>
    </recommendedName>
</protein>
<reference evidence="7" key="2">
    <citation type="submission" date="2025-09" db="UniProtKB">
        <authorList>
            <consortium name="Ensembl"/>
        </authorList>
    </citation>
    <scope>IDENTIFICATION</scope>
</reference>
<dbReference type="InterPro" id="IPR034629">
    <property type="entry name" value="PTCD2"/>
</dbReference>
<evidence type="ECO:0000313" key="7">
    <source>
        <dbReference type="Ensembl" id="ENSHCOP00000000819.1"/>
    </source>
</evidence>
<dbReference type="NCBIfam" id="TIGR00756">
    <property type="entry name" value="PPR"/>
    <property type="match status" value="1"/>
</dbReference>
<evidence type="ECO:0000256" key="3">
    <source>
        <dbReference type="ARBA" id="ARBA00014675"/>
    </source>
</evidence>
<dbReference type="Ensembl" id="ENSHCOT00000013126.1">
    <property type="protein sequence ID" value="ENSHCOP00000000819.1"/>
    <property type="gene ID" value="ENSHCOG00000001703.1"/>
</dbReference>
<dbReference type="PANTHER" id="PTHR14700">
    <property type="entry name" value="PENTATRICOPEPTIDE REPEAT-CONTAINING PROTEIN 2, MITOCHONDRIAL"/>
    <property type="match status" value="1"/>
</dbReference>
<dbReference type="PANTHER" id="PTHR14700:SF0">
    <property type="entry name" value="PENTATRICOPEPTIDE REPEAT-CONTAINING PROTEIN 2, MITOCHONDRIAL"/>
    <property type="match status" value="1"/>
</dbReference>
<dbReference type="GeneTree" id="ENSGT00390000009329"/>
<dbReference type="OMA" id="KFYCSQI"/>
<dbReference type="InterPro" id="IPR034913">
    <property type="entry name" value="mS27/PTCD2"/>
</dbReference>
<evidence type="ECO:0000313" key="8">
    <source>
        <dbReference type="Proteomes" id="UP000264820"/>
    </source>
</evidence>
<accession>A0A3Q3D2G0</accession>
<evidence type="ECO:0000256" key="1">
    <source>
        <dbReference type="ARBA" id="ARBA00004173"/>
    </source>
</evidence>
<dbReference type="GO" id="GO:0050684">
    <property type="term" value="P:regulation of mRNA processing"/>
    <property type="evidence" value="ECO:0007669"/>
    <property type="project" value="InterPro"/>
</dbReference>
<dbReference type="GO" id="GO:0003723">
    <property type="term" value="F:RNA binding"/>
    <property type="evidence" value="ECO:0007669"/>
    <property type="project" value="TreeGrafter"/>
</dbReference>